<dbReference type="Pfam" id="PF02701">
    <property type="entry name" value="Zn_ribbon_Dof"/>
    <property type="match status" value="1"/>
</dbReference>
<dbReference type="GO" id="GO:0003677">
    <property type="term" value="F:DNA binding"/>
    <property type="evidence" value="ECO:0007669"/>
    <property type="project" value="UniProtKB-UniRule"/>
</dbReference>
<evidence type="ECO:0000256" key="3">
    <source>
        <dbReference type="ARBA" id="ARBA00022833"/>
    </source>
</evidence>
<evidence type="ECO:0000256" key="1">
    <source>
        <dbReference type="ARBA" id="ARBA00022723"/>
    </source>
</evidence>
<feature type="region of interest" description="Disordered" evidence="10">
    <location>
        <begin position="81"/>
        <end position="130"/>
    </location>
</feature>
<comment type="caution">
    <text evidence="12">The sequence shown here is derived from an EMBL/GenBank/DDBJ whole genome shotgun (WGS) entry which is preliminary data.</text>
</comment>
<feature type="region of interest" description="Disordered" evidence="10">
    <location>
        <begin position="252"/>
        <end position="279"/>
    </location>
</feature>
<keyword evidence="4 9" id="KW-0805">Transcription regulation</keyword>
<keyword evidence="1 9" id="KW-0479">Metal-binding</keyword>
<keyword evidence="13" id="KW-1185">Reference proteome</keyword>
<comment type="subcellular location">
    <subcellularLocation>
        <location evidence="8 9">Nucleus</location>
    </subcellularLocation>
</comment>
<keyword evidence="6 9" id="KW-0804">Transcription</keyword>
<evidence type="ECO:0000313" key="13">
    <source>
        <dbReference type="Proteomes" id="UP000737018"/>
    </source>
</evidence>
<evidence type="ECO:0000256" key="5">
    <source>
        <dbReference type="ARBA" id="ARBA00023125"/>
    </source>
</evidence>
<comment type="function">
    <text evidence="9">Transcription factor that binds specifically to a 5'-AA[AG]G-3' consensus core sequence.</text>
</comment>
<dbReference type="PROSITE" id="PS01361">
    <property type="entry name" value="ZF_DOF_1"/>
    <property type="match status" value="1"/>
</dbReference>
<dbReference type="Proteomes" id="UP000737018">
    <property type="component" value="Unassembled WGS sequence"/>
</dbReference>
<proteinExistence type="predicted"/>
<dbReference type="EMBL" id="JRKL02012763">
    <property type="protein sequence ID" value="KAF3943837.1"/>
    <property type="molecule type" value="Genomic_DNA"/>
</dbReference>
<dbReference type="GO" id="GO:0003700">
    <property type="term" value="F:DNA-binding transcription factor activity"/>
    <property type="evidence" value="ECO:0007669"/>
    <property type="project" value="UniProtKB-UniRule"/>
</dbReference>
<feature type="compositionally biased region" description="Polar residues" evidence="10">
    <location>
        <begin position="117"/>
        <end position="127"/>
    </location>
</feature>
<keyword evidence="2 8" id="KW-0863">Zinc-finger</keyword>
<dbReference type="PROSITE" id="PS50884">
    <property type="entry name" value="ZF_DOF_2"/>
    <property type="match status" value="1"/>
</dbReference>
<dbReference type="OrthoDB" id="1927254at2759"/>
<evidence type="ECO:0000256" key="4">
    <source>
        <dbReference type="ARBA" id="ARBA00023015"/>
    </source>
</evidence>
<evidence type="ECO:0000256" key="8">
    <source>
        <dbReference type="PROSITE-ProRule" id="PRU00071"/>
    </source>
</evidence>
<evidence type="ECO:0000256" key="7">
    <source>
        <dbReference type="ARBA" id="ARBA00023242"/>
    </source>
</evidence>
<keyword evidence="5 8" id="KW-0238">DNA-binding</keyword>
<dbReference type="GO" id="GO:0008270">
    <property type="term" value="F:zinc ion binding"/>
    <property type="evidence" value="ECO:0007669"/>
    <property type="project" value="UniProtKB-KW"/>
</dbReference>
<organism evidence="12 13">
    <name type="scientific">Castanea mollissima</name>
    <name type="common">Chinese chestnut</name>
    <dbReference type="NCBI Taxonomy" id="60419"/>
    <lineage>
        <taxon>Eukaryota</taxon>
        <taxon>Viridiplantae</taxon>
        <taxon>Streptophyta</taxon>
        <taxon>Embryophyta</taxon>
        <taxon>Tracheophyta</taxon>
        <taxon>Spermatophyta</taxon>
        <taxon>Magnoliopsida</taxon>
        <taxon>eudicotyledons</taxon>
        <taxon>Gunneridae</taxon>
        <taxon>Pentapetalae</taxon>
        <taxon>rosids</taxon>
        <taxon>fabids</taxon>
        <taxon>Fagales</taxon>
        <taxon>Fagaceae</taxon>
        <taxon>Castanea</taxon>
    </lineage>
</organism>
<feature type="domain" description="Dof-type" evidence="11">
    <location>
        <begin position="40"/>
        <end position="94"/>
    </location>
</feature>
<sequence>MDGTAQWPKGQGVGLVKPLEGVAPSTRPMLERRARPQEHLNCPRCNSTNTKFCYYNNYSLTQPRYFCKTCRRYWTEGGSLRNVPVGGGSRKNRKSSATATATVTASTSAKIPDLNPPNLSQFSSQNPKAHEGQDLNLGFPAFQKYHDVSQYVQVPKIENNNSNHHNSGSASSTHLSALELLRTGMASRGLNTFIPPSMPDSTTLYSSSGFPFHEFKPTHGFSIDGLGSRYGAQENGGKLLFPFEELKQISSTNQQVEQNKGQGGPSGYWSSMLNGGGPW</sequence>
<evidence type="ECO:0000256" key="9">
    <source>
        <dbReference type="RuleBase" id="RU369094"/>
    </source>
</evidence>
<evidence type="ECO:0000256" key="6">
    <source>
        <dbReference type="ARBA" id="ARBA00023163"/>
    </source>
</evidence>
<keyword evidence="7 8" id="KW-0539">Nucleus</keyword>
<protein>
    <recommendedName>
        <fullName evidence="9">Dof zinc finger protein</fullName>
    </recommendedName>
</protein>
<dbReference type="InterPro" id="IPR003851">
    <property type="entry name" value="Znf_Dof"/>
</dbReference>
<dbReference type="PANTHER" id="PTHR31992">
    <property type="entry name" value="DOF ZINC FINGER PROTEIN DOF1.4-RELATED"/>
    <property type="match status" value="1"/>
</dbReference>
<name>A0A8J4Q6J0_9ROSI</name>
<dbReference type="PANTHER" id="PTHR31992:SF301">
    <property type="entry name" value="DOF ZINC FINGER PROTEIN DOF3.7"/>
    <property type="match status" value="1"/>
</dbReference>
<dbReference type="GO" id="GO:0005634">
    <property type="term" value="C:nucleus"/>
    <property type="evidence" value="ECO:0007669"/>
    <property type="project" value="UniProtKB-SubCell"/>
</dbReference>
<evidence type="ECO:0000256" key="2">
    <source>
        <dbReference type="ARBA" id="ARBA00022771"/>
    </source>
</evidence>
<keyword evidence="3 9" id="KW-0862">Zinc</keyword>
<accession>A0A8J4Q6J0</accession>
<evidence type="ECO:0000259" key="11">
    <source>
        <dbReference type="PROSITE" id="PS50884"/>
    </source>
</evidence>
<gene>
    <name evidence="12" type="ORF">CMV_029641</name>
</gene>
<evidence type="ECO:0000256" key="10">
    <source>
        <dbReference type="SAM" id="MobiDB-lite"/>
    </source>
</evidence>
<dbReference type="InterPro" id="IPR045174">
    <property type="entry name" value="Dof"/>
</dbReference>
<feature type="compositionally biased region" description="Low complexity" evidence="10">
    <location>
        <begin position="95"/>
        <end position="109"/>
    </location>
</feature>
<dbReference type="AlphaFoldDB" id="A0A8J4Q6J0"/>
<reference evidence="12" key="1">
    <citation type="submission" date="2020-03" db="EMBL/GenBank/DDBJ databases">
        <title>Castanea mollissima Vanexum genome sequencing.</title>
        <authorList>
            <person name="Staton M."/>
        </authorList>
    </citation>
    <scope>NUCLEOTIDE SEQUENCE</scope>
    <source>
        <tissue evidence="12">Leaf</tissue>
    </source>
</reference>
<evidence type="ECO:0000313" key="12">
    <source>
        <dbReference type="EMBL" id="KAF3943837.1"/>
    </source>
</evidence>